<feature type="compositionally biased region" description="Basic and acidic residues" evidence="1">
    <location>
        <begin position="74"/>
        <end position="90"/>
    </location>
</feature>
<dbReference type="AlphaFoldDB" id="A0A4S2JRF4"/>
<accession>A0A4S2JRF4</accession>
<proteinExistence type="predicted"/>
<protein>
    <submittedName>
        <fullName evidence="2">Protein AATF</fullName>
    </submittedName>
</protein>
<feature type="region of interest" description="Disordered" evidence="1">
    <location>
        <begin position="71"/>
        <end position="150"/>
    </location>
</feature>
<evidence type="ECO:0000256" key="1">
    <source>
        <dbReference type="SAM" id="MobiDB-lite"/>
    </source>
</evidence>
<organism evidence="2 3">
    <name type="scientific">Temnothorax longispinosus</name>
    <dbReference type="NCBI Taxonomy" id="300112"/>
    <lineage>
        <taxon>Eukaryota</taxon>
        <taxon>Metazoa</taxon>
        <taxon>Ecdysozoa</taxon>
        <taxon>Arthropoda</taxon>
        <taxon>Hexapoda</taxon>
        <taxon>Insecta</taxon>
        <taxon>Pterygota</taxon>
        <taxon>Neoptera</taxon>
        <taxon>Endopterygota</taxon>
        <taxon>Hymenoptera</taxon>
        <taxon>Apocrita</taxon>
        <taxon>Aculeata</taxon>
        <taxon>Formicoidea</taxon>
        <taxon>Formicidae</taxon>
        <taxon>Myrmicinae</taxon>
        <taxon>Temnothorax</taxon>
    </lineage>
</organism>
<evidence type="ECO:0000313" key="3">
    <source>
        <dbReference type="Proteomes" id="UP000310200"/>
    </source>
</evidence>
<name>A0A4S2JRF4_9HYME</name>
<gene>
    <name evidence="2" type="ORF">DBV15_08069</name>
</gene>
<dbReference type="Proteomes" id="UP000310200">
    <property type="component" value="Unassembled WGS sequence"/>
</dbReference>
<reference evidence="2 3" key="1">
    <citation type="journal article" date="2019" name="Philos. Trans. R. Soc. Lond., B, Biol. Sci.">
        <title>Ant behaviour and brain gene expression of defending hosts depend on the ecological success of the intruding social parasite.</title>
        <authorList>
            <person name="Kaur R."/>
            <person name="Stoldt M."/>
            <person name="Jongepier E."/>
            <person name="Feldmeyer B."/>
            <person name="Menzel F."/>
            <person name="Bornberg-Bauer E."/>
            <person name="Foitzik S."/>
        </authorList>
    </citation>
    <scope>NUCLEOTIDE SEQUENCE [LARGE SCALE GENOMIC DNA]</scope>
    <source>
        <tissue evidence="2">Whole body</tissue>
    </source>
</reference>
<comment type="caution">
    <text evidence="2">The sequence shown here is derived from an EMBL/GenBank/DDBJ whole genome shotgun (WGS) entry which is preliminary data.</text>
</comment>
<feature type="compositionally biased region" description="Acidic residues" evidence="1">
    <location>
        <begin position="94"/>
        <end position="103"/>
    </location>
</feature>
<keyword evidence="3" id="KW-1185">Reference proteome</keyword>
<evidence type="ECO:0000313" key="2">
    <source>
        <dbReference type="EMBL" id="TGZ37389.1"/>
    </source>
</evidence>
<sequence length="186" mass="21242">MARKSLVDKINALVTTKPDFGSDEEQEDTKAKVMEPYNKSDVSDDEFRLSKICRQNVDALDKVDKRYAGKKISRKDIYSDEDDNMSKDVGNEGSNEDAEDEEMDGAREQSNDELGSNRKTNLKEGCTDVSESVSDLKEQDDDNIDTNDPMMRRKKLQTCVLISNQMPQYDTHRELRSDVVFVKKVN</sequence>
<dbReference type="EMBL" id="QBLH01003559">
    <property type="protein sequence ID" value="TGZ37389.1"/>
    <property type="molecule type" value="Genomic_DNA"/>
</dbReference>